<dbReference type="GO" id="GO:0015774">
    <property type="term" value="P:polysaccharide transport"/>
    <property type="evidence" value="ECO:0007669"/>
    <property type="project" value="InterPro"/>
</dbReference>
<sequence length="689" mass="76719">MIGIFSRRMAAQLCVRVLLRADVRRLHVWHWLVPARDVDAIAGWGLRPTTRWPRAYAMRKSLPYVALEDGFLRSYAPGQRAPSLSLVVDGDGIYYAAGSGSSLETLLNSDADLLHGIEDACARARDLICRAQLGKYNAAPSLPAGMLGAGDRGRVLVVDQTVGDAAIVHGGANAATFERMLAAALNENPGATVYIKTHPEVGGGAKQGYYSSLAPMARVVLITEPVSPMSLVSHMDRVYVATSHLGFEALLAGKPVTCFGTPWYAGWGVTEDRQACAHRMRRRSVQELFAAAYFHYSRYLDPTTHGEGSIFHAIDWLTRQKLMAEHMQGRSIAVGFRRWKARHVREFLGLDASRVHFVRNARAAARLAPGPQDRLVVWGNDSVDQVRCLARRVGAKLLRMEDGFLRSVGLGSDFVPPLSLVLDGSGMYFDPREPSDLENLLNQHAFSVADLCRARAIRQSITDLGLTKYNIEQRRAPEWRAKGKRIILVPGQVEDDASIRYGCGEVRSNLGLLQATRAEHPEAYIVYKPHPDVRARNRAGRMHLSRAMQYADEVELSCSVVSCIEACDEVHTMTSLTGFDALLRNKRVVVYGRPFYAGWGLTIDKLPMARRTRTLNLDELVAGTLLHYPLYWDPVLKGYTTCEATINQLVRQRNAIIAARGEHALLMSAAYRLWRKVWLWLQCGFIVKF</sequence>
<dbReference type="KEGG" id="bpt:Bpet2308"/>
<dbReference type="STRING" id="94624.Bpet2308"/>
<proteinExistence type="predicted"/>
<evidence type="ECO:0000313" key="1">
    <source>
        <dbReference type="EMBL" id="CAP42651.1"/>
    </source>
</evidence>
<dbReference type="AlphaFoldDB" id="A9IM13"/>
<accession>A9IM13</accession>
<protein>
    <submittedName>
        <fullName evidence="1">Protein involved in capsular polysaccharide export</fullName>
    </submittedName>
</protein>
<dbReference type="Pfam" id="PF05159">
    <property type="entry name" value="Capsule_synth"/>
    <property type="match status" value="4"/>
</dbReference>
<dbReference type="CDD" id="cd16439">
    <property type="entry name" value="beta_Kdo_transferase_KpsC_2"/>
    <property type="match status" value="1"/>
</dbReference>
<organism evidence="1 2">
    <name type="scientific">Bordetella petrii (strain ATCC BAA-461 / DSM 12804 / CCUG 43448 / CIP 107267 / Se-1111R)</name>
    <dbReference type="NCBI Taxonomy" id="340100"/>
    <lineage>
        <taxon>Bacteria</taxon>
        <taxon>Pseudomonadati</taxon>
        <taxon>Pseudomonadota</taxon>
        <taxon>Betaproteobacteria</taxon>
        <taxon>Burkholderiales</taxon>
        <taxon>Alcaligenaceae</taxon>
        <taxon>Bordetella</taxon>
    </lineage>
</organism>
<gene>
    <name evidence="1" type="primary">wcbA</name>
    <name evidence="1" type="ordered locus">Bpet2308</name>
</gene>
<dbReference type="InterPro" id="IPR007833">
    <property type="entry name" value="Capsule_polysaccharide_synth"/>
</dbReference>
<dbReference type="eggNOG" id="COG3563">
    <property type="taxonomic scope" value="Bacteria"/>
</dbReference>
<dbReference type="EMBL" id="AM902716">
    <property type="protein sequence ID" value="CAP42651.1"/>
    <property type="molecule type" value="Genomic_DNA"/>
</dbReference>
<reference evidence="1 2" key="1">
    <citation type="journal article" date="2008" name="BMC Genomics">
        <title>The missing link: Bordetella petrii is endowed with both the metabolic versatility of environmental bacteria and virulence traits of pathogenic Bordetellae.</title>
        <authorList>
            <person name="Gross R."/>
            <person name="Guzman C.A."/>
            <person name="Sebaihia M."/>
            <person name="Martins Dos Santos V.A."/>
            <person name="Pieper D.H."/>
            <person name="Koebnik R."/>
            <person name="Lechner M."/>
            <person name="Bartels D."/>
            <person name="Buhrmester J."/>
            <person name="Choudhuri J.V."/>
            <person name="Ebensen T."/>
            <person name="Gaigalat L."/>
            <person name="Herrmann S."/>
            <person name="Khachane A.N."/>
            <person name="Larisch C."/>
            <person name="Link S."/>
            <person name="Linke B."/>
            <person name="Meyer F."/>
            <person name="Mormann S."/>
            <person name="Nakunst D."/>
            <person name="Rueckert C."/>
            <person name="Schneiker-Bekel S."/>
            <person name="Schulze K."/>
            <person name="Vorhoelter F.J."/>
            <person name="Yevsa T."/>
            <person name="Engle J.T."/>
            <person name="Goldman W.E."/>
            <person name="Puehler A."/>
            <person name="Goebel U.B."/>
            <person name="Goesmann A."/>
            <person name="Bloecker H."/>
            <person name="Kaiser O."/>
            <person name="Martinez-Arias R."/>
        </authorList>
    </citation>
    <scope>NUCLEOTIDE SEQUENCE [LARGE SCALE GENOMIC DNA]</scope>
    <source>
        <strain evidence="2">ATCC BAA-461 / DSM 12804 / CCUG 43448 / CIP 107267 / Se-1111R</strain>
    </source>
</reference>
<name>A9IM13_BORPD</name>
<dbReference type="Proteomes" id="UP000001225">
    <property type="component" value="Chromosome"/>
</dbReference>
<dbReference type="GO" id="GO:0000271">
    <property type="term" value="P:polysaccharide biosynthetic process"/>
    <property type="evidence" value="ECO:0007669"/>
    <property type="project" value="InterPro"/>
</dbReference>
<evidence type="ECO:0000313" key="2">
    <source>
        <dbReference type="Proteomes" id="UP000001225"/>
    </source>
</evidence>
<dbReference type="CDD" id="cd16440">
    <property type="entry name" value="beta_Kdo_transferase_KpsC_1"/>
    <property type="match status" value="1"/>
</dbReference>
<keyword evidence="2" id="KW-1185">Reference proteome</keyword>